<reference evidence="1 2" key="1">
    <citation type="journal article" date="2017" name="Curr. Biol.">
        <title>The Evolution of Venom by Co-option of Single-Copy Genes.</title>
        <authorList>
            <person name="Martinson E.O."/>
            <person name="Mrinalini"/>
            <person name="Kelkar Y.D."/>
            <person name="Chang C.H."/>
            <person name="Werren J.H."/>
        </authorList>
    </citation>
    <scope>NUCLEOTIDE SEQUENCE [LARGE SCALE GENOMIC DNA]</scope>
    <source>
        <strain evidence="1 2">Alberta</strain>
        <tissue evidence="1">Whole body</tissue>
    </source>
</reference>
<comment type="caution">
    <text evidence="1">The sequence shown here is derived from an EMBL/GenBank/DDBJ whole genome shotgun (WGS) entry which is preliminary data.</text>
</comment>
<evidence type="ECO:0000313" key="1">
    <source>
        <dbReference type="EMBL" id="OXU16613.1"/>
    </source>
</evidence>
<organism evidence="1 2">
    <name type="scientific">Trichomalopsis sarcophagae</name>
    <dbReference type="NCBI Taxonomy" id="543379"/>
    <lineage>
        <taxon>Eukaryota</taxon>
        <taxon>Metazoa</taxon>
        <taxon>Ecdysozoa</taxon>
        <taxon>Arthropoda</taxon>
        <taxon>Hexapoda</taxon>
        <taxon>Insecta</taxon>
        <taxon>Pterygota</taxon>
        <taxon>Neoptera</taxon>
        <taxon>Endopterygota</taxon>
        <taxon>Hymenoptera</taxon>
        <taxon>Apocrita</taxon>
        <taxon>Proctotrupomorpha</taxon>
        <taxon>Chalcidoidea</taxon>
        <taxon>Pteromalidae</taxon>
        <taxon>Pteromalinae</taxon>
        <taxon>Trichomalopsis</taxon>
    </lineage>
</organism>
<dbReference type="EMBL" id="NNAY01005596">
    <property type="protein sequence ID" value="OXU16613.1"/>
    <property type="molecule type" value="Genomic_DNA"/>
</dbReference>
<gene>
    <name evidence="1" type="ORF">TSAR_009973</name>
</gene>
<protein>
    <submittedName>
        <fullName evidence="1">Uncharacterized protein</fullName>
    </submittedName>
</protein>
<proteinExistence type="predicted"/>
<dbReference type="Proteomes" id="UP000215335">
    <property type="component" value="Unassembled WGS sequence"/>
</dbReference>
<accession>A0A232EE47</accession>
<keyword evidence="2" id="KW-1185">Reference proteome</keyword>
<dbReference type="AlphaFoldDB" id="A0A232EE47"/>
<name>A0A232EE47_9HYME</name>
<sequence length="56" mass="6437">MILAARSMLLPGILMHSSSSPRLSKSFFFFYLLMKYTVYNNNAICHSASAIIFQFR</sequence>
<evidence type="ECO:0000313" key="2">
    <source>
        <dbReference type="Proteomes" id="UP000215335"/>
    </source>
</evidence>